<dbReference type="EMBL" id="SGXT01000011">
    <property type="protein sequence ID" value="RZT63938.1"/>
    <property type="molecule type" value="Genomic_DNA"/>
</dbReference>
<gene>
    <name evidence="2" type="ORF">EV140_0168</name>
</gene>
<protein>
    <submittedName>
        <fullName evidence="2">Uncharacterized protein</fullName>
    </submittedName>
</protein>
<name>A0A4Q7TV55_9MICO</name>
<organism evidence="2 3">
    <name type="scientific">Microcella alkaliphila</name>
    <dbReference type="NCBI Taxonomy" id="279828"/>
    <lineage>
        <taxon>Bacteria</taxon>
        <taxon>Bacillati</taxon>
        <taxon>Actinomycetota</taxon>
        <taxon>Actinomycetes</taxon>
        <taxon>Micrococcales</taxon>
        <taxon>Microbacteriaceae</taxon>
        <taxon>Microcella</taxon>
    </lineage>
</organism>
<keyword evidence="3" id="KW-1185">Reference proteome</keyword>
<dbReference type="AlphaFoldDB" id="A0A4Q7TV55"/>
<evidence type="ECO:0000313" key="3">
    <source>
        <dbReference type="Proteomes" id="UP000292408"/>
    </source>
</evidence>
<proteinExistence type="predicted"/>
<accession>A0A4Q7TV55</accession>
<dbReference type="Proteomes" id="UP000292408">
    <property type="component" value="Unassembled WGS sequence"/>
</dbReference>
<feature type="region of interest" description="Disordered" evidence="1">
    <location>
        <begin position="1"/>
        <end position="47"/>
    </location>
</feature>
<evidence type="ECO:0000256" key="1">
    <source>
        <dbReference type="SAM" id="MobiDB-lite"/>
    </source>
</evidence>
<evidence type="ECO:0000313" key="2">
    <source>
        <dbReference type="EMBL" id="RZT63938.1"/>
    </source>
</evidence>
<sequence length="104" mass="10862">MLDRPATPAASRSPRVDAAIESGGCTRRGYEATTPSAGPARSIGDEHPEASLWGTHAAPAGRARYFFVAMLTIFDARTIVWAISRPPIARCTASDAKASASSSS</sequence>
<reference evidence="2 3" key="1">
    <citation type="journal article" date="2015" name="Stand. Genomic Sci.">
        <title>Genomic Encyclopedia of Bacterial and Archaeal Type Strains, Phase III: the genomes of soil and plant-associated and newly described type strains.</title>
        <authorList>
            <person name="Whitman W.B."/>
            <person name="Woyke T."/>
            <person name="Klenk H.P."/>
            <person name="Zhou Y."/>
            <person name="Lilburn T.G."/>
            <person name="Beck B.J."/>
            <person name="De Vos P."/>
            <person name="Vandamme P."/>
            <person name="Eisen J.A."/>
            <person name="Garrity G."/>
            <person name="Hugenholtz P."/>
            <person name="Kyrpides N.C."/>
        </authorList>
    </citation>
    <scope>NUCLEOTIDE SEQUENCE [LARGE SCALE GENOMIC DNA]</scope>
    <source>
        <strain evidence="2 3">AC4r</strain>
    </source>
</reference>
<comment type="caution">
    <text evidence="2">The sequence shown here is derived from an EMBL/GenBank/DDBJ whole genome shotgun (WGS) entry which is preliminary data.</text>
</comment>